<gene>
    <name evidence="1" type="ORF">A2765_02825</name>
</gene>
<reference evidence="1 2" key="1">
    <citation type="journal article" date="2016" name="Nat. Commun.">
        <title>Thousands of microbial genomes shed light on interconnected biogeochemical processes in an aquifer system.</title>
        <authorList>
            <person name="Anantharaman K."/>
            <person name="Brown C.T."/>
            <person name="Hug L.A."/>
            <person name="Sharon I."/>
            <person name="Castelle C.J."/>
            <person name="Probst A.J."/>
            <person name="Thomas B.C."/>
            <person name="Singh A."/>
            <person name="Wilkins M.J."/>
            <person name="Karaoz U."/>
            <person name="Brodie E.L."/>
            <person name="Williams K.H."/>
            <person name="Hubbard S.S."/>
            <person name="Banfield J.F."/>
        </authorList>
    </citation>
    <scope>NUCLEOTIDE SEQUENCE [LARGE SCALE GENOMIC DNA]</scope>
</reference>
<comment type="caution">
    <text evidence="1">The sequence shown here is derived from an EMBL/GenBank/DDBJ whole genome shotgun (WGS) entry which is preliminary data.</text>
</comment>
<proteinExistence type="predicted"/>
<sequence length="167" mass="19932">MSLRKDIQYEFSKRMLYKDPRRAAQFERIKARMLADGRRLEEIEFAYCLQLARSKQKLKNLDNPHRLFLRIRYLARELGEKVSDHTLRLVCREQCVRDGRQHVQQLRCYLQKDVTYPMGVRQDLNPLLAKIREGNLSLKNVGTTAREMSLFKEKARKGKAEEIRHRT</sequence>
<name>A0A1F6DC94_9BACT</name>
<organism evidence="1 2">
    <name type="scientific">Candidatus Kaiserbacteria bacterium RIFCSPHIGHO2_01_FULL_56_24</name>
    <dbReference type="NCBI Taxonomy" id="1798487"/>
    <lineage>
        <taxon>Bacteria</taxon>
        <taxon>Candidatus Kaiseribacteriota</taxon>
    </lineage>
</organism>
<dbReference type="EMBL" id="MFLA01000032">
    <property type="protein sequence ID" value="OGG58632.1"/>
    <property type="molecule type" value="Genomic_DNA"/>
</dbReference>
<protein>
    <submittedName>
        <fullName evidence="1">Uncharacterized protein</fullName>
    </submittedName>
</protein>
<accession>A0A1F6DC94</accession>
<evidence type="ECO:0000313" key="2">
    <source>
        <dbReference type="Proteomes" id="UP000176377"/>
    </source>
</evidence>
<evidence type="ECO:0000313" key="1">
    <source>
        <dbReference type="EMBL" id="OGG58632.1"/>
    </source>
</evidence>
<dbReference type="Proteomes" id="UP000176377">
    <property type="component" value="Unassembled WGS sequence"/>
</dbReference>
<dbReference type="AlphaFoldDB" id="A0A1F6DC94"/>